<evidence type="ECO:0000256" key="3">
    <source>
        <dbReference type="ARBA" id="ARBA00023163"/>
    </source>
</evidence>
<evidence type="ECO:0000313" key="6">
    <source>
        <dbReference type="Proteomes" id="UP000307943"/>
    </source>
</evidence>
<accession>A0A5C4SYD1</accession>
<dbReference type="SUPFAM" id="SSF51215">
    <property type="entry name" value="Regulatory protein AraC"/>
    <property type="match status" value="1"/>
</dbReference>
<gene>
    <name evidence="5" type="ORF">FE784_35600</name>
</gene>
<dbReference type="AlphaFoldDB" id="A0A5C4SYD1"/>
<evidence type="ECO:0000256" key="2">
    <source>
        <dbReference type="ARBA" id="ARBA00023125"/>
    </source>
</evidence>
<dbReference type="InterPro" id="IPR037923">
    <property type="entry name" value="HTH-like"/>
</dbReference>
<protein>
    <submittedName>
        <fullName evidence="5">Helix-turn-helix domain-containing protein</fullName>
    </submittedName>
</protein>
<dbReference type="GO" id="GO:0043565">
    <property type="term" value="F:sequence-specific DNA binding"/>
    <property type="evidence" value="ECO:0007669"/>
    <property type="project" value="InterPro"/>
</dbReference>
<proteinExistence type="predicted"/>
<dbReference type="InterPro" id="IPR014710">
    <property type="entry name" value="RmlC-like_jellyroll"/>
</dbReference>
<comment type="caution">
    <text evidence="5">The sequence shown here is derived from an EMBL/GenBank/DDBJ whole genome shotgun (WGS) entry which is preliminary data.</text>
</comment>
<dbReference type="EMBL" id="VDCQ01000081">
    <property type="protein sequence ID" value="TNJ60670.1"/>
    <property type="molecule type" value="Genomic_DNA"/>
</dbReference>
<dbReference type="InterPro" id="IPR003313">
    <property type="entry name" value="AraC-bd"/>
</dbReference>
<dbReference type="SUPFAM" id="SSF46689">
    <property type="entry name" value="Homeodomain-like"/>
    <property type="match status" value="2"/>
</dbReference>
<dbReference type="RefSeq" id="WP_139606998.1">
    <property type="nucleotide sequence ID" value="NZ_VDCQ01000081.1"/>
</dbReference>
<keyword evidence="3" id="KW-0804">Transcription</keyword>
<dbReference type="Gene3D" id="1.10.10.60">
    <property type="entry name" value="Homeodomain-like"/>
    <property type="match status" value="2"/>
</dbReference>
<evidence type="ECO:0000259" key="4">
    <source>
        <dbReference type="PROSITE" id="PS01124"/>
    </source>
</evidence>
<dbReference type="PANTHER" id="PTHR43280">
    <property type="entry name" value="ARAC-FAMILY TRANSCRIPTIONAL REGULATOR"/>
    <property type="match status" value="1"/>
</dbReference>
<feature type="domain" description="HTH araC/xylS-type" evidence="4">
    <location>
        <begin position="199"/>
        <end position="297"/>
    </location>
</feature>
<dbReference type="InterPro" id="IPR018060">
    <property type="entry name" value="HTH_AraC"/>
</dbReference>
<dbReference type="InterPro" id="IPR009057">
    <property type="entry name" value="Homeodomain-like_sf"/>
</dbReference>
<dbReference type="OrthoDB" id="9816335at2"/>
<reference evidence="5 6" key="1">
    <citation type="submission" date="2019-05" db="EMBL/GenBank/DDBJ databases">
        <title>We sequenced the genome of Paenibacillus hemerocallicola KCTC 33185 for further insight into its adaptation and study the phylogeny of Paenibacillus.</title>
        <authorList>
            <person name="Narsing Rao M.P."/>
        </authorList>
    </citation>
    <scope>NUCLEOTIDE SEQUENCE [LARGE SCALE GENOMIC DNA]</scope>
    <source>
        <strain evidence="5 6">KCTC 33185</strain>
    </source>
</reference>
<dbReference type="Pfam" id="PF12833">
    <property type="entry name" value="HTH_18"/>
    <property type="match status" value="1"/>
</dbReference>
<keyword evidence="1" id="KW-0805">Transcription regulation</keyword>
<dbReference type="PANTHER" id="PTHR43280:SF28">
    <property type="entry name" value="HTH-TYPE TRANSCRIPTIONAL ACTIVATOR RHAS"/>
    <property type="match status" value="1"/>
</dbReference>
<dbReference type="Proteomes" id="UP000307943">
    <property type="component" value="Unassembled WGS sequence"/>
</dbReference>
<sequence>MNRVDTLKAEHYFEADTPICVTKYAYDRYDEIRLHRHEFIEIAYVCKGKGRHVVDGHEQPVSQGDLFIVQFDTPHSFFPNDPANSDRLEVYNCMLLPEFLGAMHMELPILKEVVGLFLLNGLYPEERTYKPDLKLTDSLPNDFQSVFADMYEEYAAKREGYVELLRLKLCELLIKIYRAYNSRYRETPDPERYRLELIQRAISYLREHYAAPVQLSDISRHALLSKSYFSAQFKKTTGMSVFDYLQKLRIEEACRLLEERSDKITDIAGQIGYGDYRFFNKTFRKVTGMTAGEYRKKAKRPPSVPTEAPDKE</sequence>
<name>A0A5C4SYD1_9BACL</name>
<dbReference type="Pfam" id="PF02311">
    <property type="entry name" value="AraC_binding"/>
    <property type="match status" value="1"/>
</dbReference>
<keyword evidence="6" id="KW-1185">Reference proteome</keyword>
<dbReference type="GO" id="GO:0003700">
    <property type="term" value="F:DNA-binding transcription factor activity"/>
    <property type="evidence" value="ECO:0007669"/>
    <property type="project" value="InterPro"/>
</dbReference>
<dbReference type="Gene3D" id="2.60.120.10">
    <property type="entry name" value="Jelly Rolls"/>
    <property type="match status" value="1"/>
</dbReference>
<evidence type="ECO:0000256" key="1">
    <source>
        <dbReference type="ARBA" id="ARBA00023015"/>
    </source>
</evidence>
<evidence type="ECO:0000313" key="5">
    <source>
        <dbReference type="EMBL" id="TNJ60670.1"/>
    </source>
</evidence>
<keyword evidence="2" id="KW-0238">DNA-binding</keyword>
<dbReference type="SMART" id="SM00342">
    <property type="entry name" value="HTH_ARAC"/>
    <property type="match status" value="1"/>
</dbReference>
<organism evidence="5 6">
    <name type="scientific">Paenibacillus hemerocallicola</name>
    <dbReference type="NCBI Taxonomy" id="1172614"/>
    <lineage>
        <taxon>Bacteria</taxon>
        <taxon>Bacillati</taxon>
        <taxon>Bacillota</taxon>
        <taxon>Bacilli</taxon>
        <taxon>Bacillales</taxon>
        <taxon>Paenibacillaceae</taxon>
        <taxon>Paenibacillus</taxon>
    </lineage>
</organism>
<dbReference type="PROSITE" id="PS01124">
    <property type="entry name" value="HTH_ARAC_FAMILY_2"/>
    <property type="match status" value="1"/>
</dbReference>